<dbReference type="AlphaFoldDB" id="A0A2N8SU05"/>
<dbReference type="EMBL" id="POUW01000003">
    <property type="protein sequence ID" value="PNG05970.1"/>
    <property type="molecule type" value="Genomic_DNA"/>
</dbReference>
<dbReference type="GO" id="GO:0016887">
    <property type="term" value="F:ATP hydrolysis activity"/>
    <property type="evidence" value="ECO:0007669"/>
    <property type="project" value="InterPro"/>
</dbReference>
<reference evidence="3 4" key="1">
    <citation type="submission" date="2018-01" db="EMBL/GenBank/DDBJ databases">
        <title>Denitrification phenotypes of diverse strains of Pseudomonas stutzeri.</title>
        <authorList>
            <person name="Milligan D.A."/>
            <person name="Bergaust L."/>
            <person name="Bakken L.R."/>
            <person name="Frostegard A."/>
        </authorList>
    </citation>
    <scope>NUCLEOTIDE SEQUENCE [LARGE SCALE GENOMIC DNA]</scope>
    <source>
        <strain evidence="3 4">28a3</strain>
    </source>
</reference>
<dbReference type="Pfam" id="PF03969">
    <property type="entry name" value="AFG1_ATPase"/>
    <property type="match status" value="1"/>
</dbReference>
<dbReference type="InterPro" id="IPR027417">
    <property type="entry name" value="P-loop_NTPase"/>
</dbReference>
<dbReference type="SUPFAM" id="SSF52540">
    <property type="entry name" value="P-loop containing nucleoside triphosphate hydrolases"/>
    <property type="match status" value="1"/>
</dbReference>
<dbReference type="InterPro" id="IPR005654">
    <property type="entry name" value="ATPase_AFG1-like"/>
</dbReference>
<dbReference type="GO" id="GO:0032153">
    <property type="term" value="C:cell division site"/>
    <property type="evidence" value="ECO:0007669"/>
    <property type="project" value="TreeGrafter"/>
</dbReference>
<evidence type="ECO:0000256" key="1">
    <source>
        <dbReference type="ARBA" id="ARBA00022741"/>
    </source>
</evidence>
<accession>A0A2N8SU05</accession>
<evidence type="ECO:0000313" key="3">
    <source>
        <dbReference type="EMBL" id="PNG05970.1"/>
    </source>
</evidence>
<protein>
    <submittedName>
        <fullName evidence="3">Cell division protein ZapE</fullName>
    </submittedName>
</protein>
<dbReference type="PANTHER" id="PTHR12169:SF6">
    <property type="entry name" value="AFG1-LIKE ATPASE"/>
    <property type="match status" value="1"/>
</dbReference>
<keyword evidence="2" id="KW-0067">ATP-binding</keyword>
<sequence length="388" mass="43360">MGSQLTASTFACRERGRPYSLTSDGLRTGPDADGEPVARQVEKAFEAQLQARGYQADPAQTEAIVRLARWLDAWLRGRRGWLRAPKSGVYLWGGVGRGKSFVMDAFFAAAPVADKRRVHFHAFLQDVLERLKEISGRPDPLALIAAEVAANTRLLCFDEFHVHDIGDAMLLGRLLHQLVEQGVGIVATSNYEPRALCPNPLYRDRFMPAIELIERRFDIFNLDGGEDYRDRIEGGYVWGEFAQVAEAAQTEWVQRHTQLPASAERNVQVEVNHRPFCLAARHLANAWIAFDELCRQPRASADFLWLSRTFEQVAITGVPPLDGEGIDVQQRFLNLIDIFYDSGVALLLVAESDVKTLLSAGAHVDFARTRSRLQQLRAVEVQCPGAHA</sequence>
<dbReference type="PANTHER" id="PTHR12169">
    <property type="entry name" value="ATPASE N2B"/>
    <property type="match status" value="1"/>
</dbReference>
<dbReference type="OrthoDB" id="9774491at2"/>
<keyword evidence="1" id="KW-0547">Nucleotide-binding</keyword>
<organism evidence="3 4">
    <name type="scientific">Stutzerimonas stutzeri</name>
    <name type="common">Pseudomonas stutzeri</name>
    <dbReference type="NCBI Taxonomy" id="316"/>
    <lineage>
        <taxon>Bacteria</taxon>
        <taxon>Pseudomonadati</taxon>
        <taxon>Pseudomonadota</taxon>
        <taxon>Gammaproteobacteria</taxon>
        <taxon>Pseudomonadales</taxon>
        <taxon>Pseudomonadaceae</taxon>
        <taxon>Stutzerimonas</taxon>
    </lineage>
</organism>
<evidence type="ECO:0000256" key="2">
    <source>
        <dbReference type="ARBA" id="ARBA00022840"/>
    </source>
</evidence>
<dbReference type="GO" id="GO:0005524">
    <property type="term" value="F:ATP binding"/>
    <property type="evidence" value="ECO:0007669"/>
    <property type="project" value="UniProtKB-KW"/>
</dbReference>
<evidence type="ECO:0000313" key="4">
    <source>
        <dbReference type="Proteomes" id="UP000235897"/>
    </source>
</evidence>
<comment type="caution">
    <text evidence="3">The sequence shown here is derived from an EMBL/GenBank/DDBJ whole genome shotgun (WGS) entry which is preliminary data.</text>
</comment>
<gene>
    <name evidence="3" type="ORF">CXL00_09070</name>
</gene>
<dbReference type="GO" id="GO:0051301">
    <property type="term" value="P:cell division"/>
    <property type="evidence" value="ECO:0007669"/>
    <property type="project" value="UniProtKB-KW"/>
</dbReference>
<keyword evidence="3" id="KW-0131">Cell cycle</keyword>
<name>A0A2N8SU05_STUST</name>
<proteinExistence type="predicted"/>
<keyword evidence="3" id="KW-0132">Cell division</keyword>
<dbReference type="GO" id="GO:0005737">
    <property type="term" value="C:cytoplasm"/>
    <property type="evidence" value="ECO:0007669"/>
    <property type="project" value="TreeGrafter"/>
</dbReference>
<dbReference type="Gene3D" id="3.40.50.300">
    <property type="entry name" value="P-loop containing nucleotide triphosphate hydrolases"/>
    <property type="match status" value="1"/>
</dbReference>
<dbReference type="Proteomes" id="UP000235897">
    <property type="component" value="Unassembled WGS sequence"/>
</dbReference>
<dbReference type="NCBIfam" id="NF040713">
    <property type="entry name" value="ZapE"/>
    <property type="match status" value="1"/>
</dbReference>